<dbReference type="PANTHER" id="PTHR43092">
    <property type="entry name" value="L-CYSTEINE DESULFHYDRASE"/>
    <property type="match status" value="1"/>
</dbReference>
<keyword evidence="4" id="KW-1185">Reference proteome</keyword>
<proteinExistence type="predicted"/>
<evidence type="ECO:0000313" key="3">
    <source>
        <dbReference type="EMBL" id="KAG4422202.1"/>
    </source>
</evidence>
<evidence type="ECO:0000313" key="4">
    <source>
        <dbReference type="Proteomes" id="UP000664132"/>
    </source>
</evidence>
<evidence type="ECO:0000259" key="2">
    <source>
        <dbReference type="Pfam" id="PF00266"/>
    </source>
</evidence>
<accession>A0A8H7WCD6</accession>
<evidence type="ECO:0000256" key="1">
    <source>
        <dbReference type="ARBA" id="ARBA00022898"/>
    </source>
</evidence>
<name>A0A8H7WCD6_9HELO</name>
<dbReference type="EMBL" id="JAFJYH010000053">
    <property type="protein sequence ID" value="KAG4422202.1"/>
    <property type="molecule type" value="Genomic_DNA"/>
</dbReference>
<dbReference type="AlphaFoldDB" id="A0A8H7WCD6"/>
<comment type="caution">
    <text evidence="3">The sequence shown here is derived from an EMBL/GenBank/DDBJ whole genome shotgun (WGS) entry which is preliminary data.</text>
</comment>
<dbReference type="InterPro" id="IPR000192">
    <property type="entry name" value="Aminotrans_V_dom"/>
</dbReference>
<dbReference type="InterPro" id="IPR015421">
    <property type="entry name" value="PyrdxlP-dep_Trfase_major"/>
</dbReference>
<sequence length="460" mass="51131">MTLTRKTPVTFAHSMRTTHFEFAPTYVPLNHGSFGTHPSPVRKAHYDLQSQAIARPDTFISFDTFPLLAKSRSLISPLLGVPPSEIVFVPNATTGVNTVLRNIMFEEGDVVVVFSTIYPACEKTLASIGEMIKGGLRVEKADLVYPIEDDEIVRKLREKIMGLQGEGKRVRLAMCDTVLTFPGARFPWERCVEVCKELGVLSLVDGAHGIGLIDLTHLGKVSPDFFVSNCHKWLYTPRSCAVFYVPTRNQHLIRTSIPTSHGYQFLDVPEDTSGRSAFTYLFEFVATMDYTPYLCIPAALEFRNKVCGGEEAIRKYCFEIARKGGECVASVLGTSVMSTEGGEMRGCAFANVELPFAFSDDVKYDGSGEAKDGELRLSEAEKIGAWLKVTAAREFDTYLQTAVHAGKLWIRFSGQIYLEAKDFEWVAPRLKGLCERVMRGEVSEGEKLRALKVDDTVIEG</sequence>
<dbReference type="PANTHER" id="PTHR43092:SF2">
    <property type="entry name" value="HERCYNYLCYSTEINE SULFOXIDE LYASE"/>
    <property type="match status" value="1"/>
</dbReference>
<dbReference type="Pfam" id="PF00266">
    <property type="entry name" value="Aminotran_5"/>
    <property type="match status" value="1"/>
</dbReference>
<keyword evidence="1" id="KW-0663">Pyridoxal phosphate</keyword>
<protein>
    <recommendedName>
        <fullName evidence="2">Aminotransferase class V domain-containing protein</fullName>
    </recommendedName>
</protein>
<dbReference type="SUPFAM" id="SSF53383">
    <property type="entry name" value="PLP-dependent transferases"/>
    <property type="match status" value="1"/>
</dbReference>
<organism evidence="3 4">
    <name type="scientific">Cadophora malorum</name>
    <dbReference type="NCBI Taxonomy" id="108018"/>
    <lineage>
        <taxon>Eukaryota</taxon>
        <taxon>Fungi</taxon>
        <taxon>Dikarya</taxon>
        <taxon>Ascomycota</taxon>
        <taxon>Pezizomycotina</taxon>
        <taxon>Leotiomycetes</taxon>
        <taxon>Helotiales</taxon>
        <taxon>Ploettnerulaceae</taxon>
        <taxon>Cadophora</taxon>
    </lineage>
</organism>
<feature type="domain" description="Aminotransferase class V" evidence="2">
    <location>
        <begin position="67"/>
        <end position="250"/>
    </location>
</feature>
<dbReference type="InterPro" id="IPR015424">
    <property type="entry name" value="PyrdxlP-dep_Trfase"/>
</dbReference>
<gene>
    <name evidence="3" type="ORF">IFR04_004708</name>
</gene>
<dbReference type="Gene3D" id="3.40.640.10">
    <property type="entry name" value="Type I PLP-dependent aspartate aminotransferase-like (Major domain)"/>
    <property type="match status" value="1"/>
</dbReference>
<dbReference type="Proteomes" id="UP000664132">
    <property type="component" value="Unassembled WGS sequence"/>
</dbReference>
<reference evidence="3" key="1">
    <citation type="submission" date="2021-02" db="EMBL/GenBank/DDBJ databases">
        <title>Genome sequence Cadophora malorum strain M34.</title>
        <authorList>
            <person name="Stefanovic E."/>
            <person name="Vu D."/>
            <person name="Scully C."/>
            <person name="Dijksterhuis J."/>
            <person name="Roader J."/>
            <person name="Houbraken J."/>
        </authorList>
    </citation>
    <scope>NUCLEOTIDE SEQUENCE</scope>
    <source>
        <strain evidence="3">M34</strain>
    </source>
</reference>
<dbReference type="OrthoDB" id="5978656at2759"/>